<dbReference type="EMBL" id="CACSLK010027833">
    <property type="protein sequence ID" value="CAA0832055.1"/>
    <property type="molecule type" value="Genomic_DNA"/>
</dbReference>
<organism evidence="5 6">
    <name type="scientific">Striga hermonthica</name>
    <name type="common">Purple witchweed</name>
    <name type="synonym">Buchnera hermonthica</name>
    <dbReference type="NCBI Taxonomy" id="68872"/>
    <lineage>
        <taxon>Eukaryota</taxon>
        <taxon>Viridiplantae</taxon>
        <taxon>Streptophyta</taxon>
        <taxon>Embryophyta</taxon>
        <taxon>Tracheophyta</taxon>
        <taxon>Spermatophyta</taxon>
        <taxon>Magnoliopsida</taxon>
        <taxon>eudicotyledons</taxon>
        <taxon>Gunneridae</taxon>
        <taxon>Pentapetalae</taxon>
        <taxon>asterids</taxon>
        <taxon>lamiids</taxon>
        <taxon>Lamiales</taxon>
        <taxon>Orobanchaceae</taxon>
        <taxon>Buchnereae</taxon>
        <taxon>Striga</taxon>
    </lineage>
</organism>
<dbReference type="GO" id="GO:0005829">
    <property type="term" value="C:cytosol"/>
    <property type="evidence" value="ECO:0007669"/>
    <property type="project" value="TreeGrafter"/>
</dbReference>
<dbReference type="Pfam" id="PF00293">
    <property type="entry name" value="NUDIX"/>
    <property type="match status" value="1"/>
</dbReference>
<dbReference type="InterPro" id="IPR020084">
    <property type="entry name" value="NUDIX_hydrolase_CS"/>
</dbReference>
<feature type="compositionally biased region" description="Low complexity" evidence="3">
    <location>
        <begin position="195"/>
        <end position="205"/>
    </location>
</feature>
<dbReference type="PRINTS" id="PR00502">
    <property type="entry name" value="NUDIXFAMILY"/>
</dbReference>
<dbReference type="PROSITE" id="PS51462">
    <property type="entry name" value="NUDIX"/>
    <property type="match status" value="1"/>
</dbReference>
<dbReference type="InterPro" id="IPR000086">
    <property type="entry name" value="NUDIX_hydrolase_dom"/>
</dbReference>
<comment type="similarity">
    <text evidence="2">Belongs to the Nudix hydrolase family.</text>
</comment>
<proteinExistence type="inferred from homology"/>
<keyword evidence="1 2" id="KW-0378">Hydrolase</keyword>
<gene>
    <name evidence="5" type="ORF">SHERM_27362</name>
</gene>
<evidence type="ECO:0000256" key="3">
    <source>
        <dbReference type="SAM" id="MobiDB-lite"/>
    </source>
</evidence>
<evidence type="ECO:0000313" key="6">
    <source>
        <dbReference type="Proteomes" id="UP001153555"/>
    </source>
</evidence>
<dbReference type="CDD" id="cd04678">
    <property type="entry name" value="NUDIX_MTH2_Nudt15"/>
    <property type="match status" value="1"/>
</dbReference>
<feature type="region of interest" description="Disordered" evidence="3">
    <location>
        <begin position="193"/>
        <end position="217"/>
    </location>
</feature>
<evidence type="ECO:0000313" key="5">
    <source>
        <dbReference type="EMBL" id="CAA0832055.1"/>
    </source>
</evidence>
<dbReference type="Proteomes" id="UP001153555">
    <property type="component" value="Unassembled WGS sequence"/>
</dbReference>
<comment type="caution">
    <text evidence="5">The sequence shown here is derived from an EMBL/GenBank/DDBJ whole genome shotgun (WGS) entry which is preliminary data.</text>
</comment>
<dbReference type="OrthoDB" id="447842at2759"/>
<name>A0A9N7NJG2_STRHE</name>
<dbReference type="PANTHER" id="PTHR16099">
    <property type="entry name" value="8-OXO-DGTP DIPHOSPHATES NUDT15"/>
    <property type="match status" value="1"/>
</dbReference>
<dbReference type="GO" id="GO:0035539">
    <property type="term" value="F:8-oxo-7,8-dihydrodeoxyguanosine triphosphate pyrophosphatase activity"/>
    <property type="evidence" value="ECO:0007669"/>
    <property type="project" value="TreeGrafter"/>
</dbReference>
<dbReference type="GO" id="GO:0006203">
    <property type="term" value="P:dGTP catabolic process"/>
    <property type="evidence" value="ECO:0007669"/>
    <property type="project" value="TreeGrafter"/>
</dbReference>
<protein>
    <submittedName>
        <fullName evidence="5">Nudix hydrolase 1</fullName>
    </submittedName>
</protein>
<evidence type="ECO:0000256" key="2">
    <source>
        <dbReference type="RuleBase" id="RU003476"/>
    </source>
</evidence>
<dbReference type="PANTHER" id="PTHR16099:SF5">
    <property type="entry name" value="NUCLEOTIDE TRIPHOSPHATE DIPHOSPHATASE NUDT15"/>
    <property type="match status" value="1"/>
</dbReference>
<dbReference type="AlphaFoldDB" id="A0A9N7NJG2"/>
<evidence type="ECO:0000259" key="4">
    <source>
        <dbReference type="PROSITE" id="PS51462"/>
    </source>
</evidence>
<reference evidence="5" key="1">
    <citation type="submission" date="2019-12" db="EMBL/GenBank/DDBJ databases">
        <authorList>
            <person name="Scholes J."/>
        </authorList>
    </citation>
    <scope>NUCLEOTIDE SEQUENCE</scope>
</reference>
<dbReference type="FunFam" id="3.90.79.10:FF:000060">
    <property type="entry name" value="Nudix hydrolase 1"/>
    <property type="match status" value="1"/>
</dbReference>
<sequence>MSSSPPKPVVGVGVFLLKGGRVLLGRRRTAVGRGTFALPGGHLEFGESFEDCAVREVKEETGLDITEIEVMTVTNNVLSEPKPLQIIAVLMRAKLADPNQTALNLEPDKCDGWDWYDWDNLPSPLFGPLKTAVVNAAPNSPPLWAFSVNWWPRRSEMGGGSSGWTTGCPREFEQLEKRGNFIILVATARTPAENLSSSPSSLRPSQTPWPPVHRKSL</sequence>
<dbReference type="SUPFAM" id="SSF55811">
    <property type="entry name" value="Nudix"/>
    <property type="match status" value="1"/>
</dbReference>
<evidence type="ECO:0000256" key="1">
    <source>
        <dbReference type="ARBA" id="ARBA00022801"/>
    </source>
</evidence>
<dbReference type="InterPro" id="IPR020476">
    <property type="entry name" value="Nudix_hydrolase"/>
</dbReference>
<keyword evidence="6" id="KW-1185">Reference proteome</keyword>
<dbReference type="PROSITE" id="PS00893">
    <property type="entry name" value="NUDIX_BOX"/>
    <property type="match status" value="1"/>
</dbReference>
<dbReference type="Gene3D" id="3.90.79.10">
    <property type="entry name" value="Nucleoside Triphosphate Pyrophosphohydrolase"/>
    <property type="match status" value="1"/>
</dbReference>
<dbReference type="InterPro" id="IPR015797">
    <property type="entry name" value="NUDIX_hydrolase-like_dom_sf"/>
</dbReference>
<feature type="domain" description="Nudix hydrolase" evidence="4">
    <location>
        <begin position="5"/>
        <end position="147"/>
    </location>
</feature>
<accession>A0A9N7NJG2</accession>